<organism evidence="7 8">
    <name type="scientific">Pseudobowmanella zhangzhouensis</name>
    <dbReference type="NCBI Taxonomy" id="1537679"/>
    <lineage>
        <taxon>Bacteria</taxon>
        <taxon>Pseudomonadati</taxon>
        <taxon>Pseudomonadota</taxon>
        <taxon>Gammaproteobacteria</taxon>
        <taxon>Alteromonadales</taxon>
        <taxon>Alteromonadaceae</taxon>
    </lineage>
</organism>
<evidence type="ECO:0000259" key="6">
    <source>
        <dbReference type="Pfam" id="PF00149"/>
    </source>
</evidence>
<keyword evidence="2" id="KW-0997">Cell inner membrane</keyword>
<dbReference type="Proteomes" id="UP001596364">
    <property type="component" value="Unassembled WGS sequence"/>
</dbReference>
<keyword evidence="1" id="KW-1003">Cell membrane</keyword>
<name>A0ABW1XQ70_9ALTE</name>
<dbReference type="Pfam" id="PF00149">
    <property type="entry name" value="Metallophos"/>
    <property type="match status" value="1"/>
</dbReference>
<comment type="caution">
    <text evidence="7">The sequence shown here is derived from an EMBL/GenBank/DDBJ whole genome shotgun (WGS) entry which is preliminary data.</text>
</comment>
<evidence type="ECO:0000256" key="3">
    <source>
        <dbReference type="ARBA" id="ARBA00022723"/>
    </source>
</evidence>
<reference evidence="8" key="1">
    <citation type="journal article" date="2019" name="Int. J. Syst. Evol. Microbiol.">
        <title>The Global Catalogue of Microorganisms (GCM) 10K type strain sequencing project: providing services to taxonomists for standard genome sequencing and annotation.</title>
        <authorList>
            <consortium name="The Broad Institute Genomics Platform"/>
            <consortium name="The Broad Institute Genome Sequencing Center for Infectious Disease"/>
            <person name="Wu L."/>
            <person name="Ma J."/>
        </authorList>
    </citation>
    <scope>NUCLEOTIDE SEQUENCE [LARGE SCALE GENOMIC DNA]</scope>
    <source>
        <strain evidence="8">CGMCC 1.16031</strain>
    </source>
</reference>
<keyword evidence="3" id="KW-0479">Metal-binding</keyword>
<keyword evidence="7" id="KW-0378">Hydrolase</keyword>
<feature type="domain" description="Calcineurin-like phosphoesterase" evidence="6">
    <location>
        <begin position="7"/>
        <end position="206"/>
    </location>
</feature>
<dbReference type="CDD" id="cd07398">
    <property type="entry name" value="MPP_YbbF-LpxH"/>
    <property type="match status" value="1"/>
</dbReference>
<dbReference type="GO" id="GO:0016787">
    <property type="term" value="F:hydrolase activity"/>
    <property type="evidence" value="ECO:0007669"/>
    <property type="project" value="UniProtKB-KW"/>
</dbReference>
<keyword evidence="5" id="KW-0464">Manganese</keyword>
<keyword evidence="4" id="KW-0472">Membrane</keyword>
<evidence type="ECO:0000256" key="5">
    <source>
        <dbReference type="ARBA" id="ARBA00023211"/>
    </source>
</evidence>
<evidence type="ECO:0000256" key="1">
    <source>
        <dbReference type="ARBA" id="ARBA00022475"/>
    </source>
</evidence>
<evidence type="ECO:0000256" key="4">
    <source>
        <dbReference type="ARBA" id="ARBA00023136"/>
    </source>
</evidence>
<accession>A0ABW1XQ70</accession>
<sequence length="264" mass="30214">MQKQHFRTVWLSDIHLGHKDCKAEFLLDFLNHVRIDTLYLVGDIVDMWEMSKRLLWPESHNQLLHRLLTLTAQGTQVIYLPGNHDAPVQKYDGLSFADIDIRRELIHTTADGKRLLVLHGDQFDEEVCFGRLHAWIGDKAYDLLLFVNRWYNKARIALGGRYWSLAGHIKSKVLSANIAMQRYRQACVDAAVSRGLDGVVCGHIHHAEVTDVDGTLYCNDGDWLESCCALTENHRGELQILSWTSVKRPNILYAVENTPTRKVA</sequence>
<dbReference type="RefSeq" id="WP_131257822.1">
    <property type="nucleotide sequence ID" value="NZ_JBHSUS010000001.1"/>
</dbReference>
<gene>
    <name evidence="7" type="ORF">ACFP85_14780</name>
</gene>
<dbReference type="InterPro" id="IPR004843">
    <property type="entry name" value="Calcineurin-like_PHP"/>
</dbReference>
<dbReference type="EMBL" id="JBHSUS010000001">
    <property type="protein sequence ID" value="MFC6441415.1"/>
    <property type="molecule type" value="Genomic_DNA"/>
</dbReference>
<dbReference type="InterPro" id="IPR043461">
    <property type="entry name" value="LpxH-like"/>
</dbReference>
<dbReference type="InterPro" id="IPR029052">
    <property type="entry name" value="Metallo-depent_PP-like"/>
</dbReference>
<dbReference type="PANTHER" id="PTHR34990:SF2">
    <property type="entry name" value="BLL8164 PROTEIN"/>
    <property type="match status" value="1"/>
</dbReference>
<dbReference type="PANTHER" id="PTHR34990">
    <property type="entry name" value="UDP-2,3-DIACYLGLUCOSAMINE HYDROLASE-RELATED"/>
    <property type="match status" value="1"/>
</dbReference>
<evidence type="ECO:0000256" key="2">
    <source>
        <dbReference type="ARBA" id="ARBA00022519"/>
    </source>
</evidence>
<evidence type="ECO:0000313" key="8">
    <source>
        <dbReference type="Proteomes" id="UP001596364"/>
    </source>
</evidence>
<dbReference type="SUPFAM" id="SSF56300">
    <property type="entry name" value="Metallo-dependent phosphatases"/>
    <property type="match status" value="1"/>
</dbReference>
<dbReference type="Gene3D" id="3.60.21.10">
    <property type="match status" value="1"/>
</dbReference>
<dbReference type="EC" id="3.6.1.54" evidence="7"/>
<evidence type="ECO:0000313" key="7">
    <source>
        <dbReference type="EMBL" id="MFC6441415.1"/>
    </source>
</evidence>
<keyword evidence="8" id="KW-1185">Reference proteome</keyword>
<protein>
    <submittedName>
        <fullName evidence="7">UDP-2,3-diacylglucosamine diphosphatase</fullName>
        <ecNumber evidence="7">3.6.1.54</ecNumber>
    </submittedName>
</protein>
<proteinExistence type="predicted"/>